<feature type="compositionally biased region" description="Low complexity" evidence="1">
    <location>
        <begin position="1"/>
        <end position="28"/>
    </location>
</feature>
<gene>
    <name evidence="3" type="ORF">W911_03240</name>
</gene>
<feature type="compositionally biased region" description="Acidic residues" evidence="1">
    <location>
        <begin position="112"/>
        <end position="121"/>
    </location>
</feature>
<dbReference type="KEGG" id="hni:W911_03240"/>
<dbReference type="Proteomes" id="UP000018542">
    <property type="component" value="Chromosome"/>
</dbReference>
<sequence>MRQGQQNRRGRGRNNNNNNNNQGRKGQNPLTRSFESTGPDIKIRGTPAHIAEKYMALARDAQSSGDPVLAENYLQHAEHYNRIIMTYREQQMLQGGGEMQNGAARPARPEGFGEDDEEGDFSSEQPQQPSYAQQPRGEGRHDDRGHRGGHDGGGRSFHGRDRDRGERFQRGDRQDRDRDRGERPERSDRSERNERPERVERAERPDRAPQPDIGIEGGGQTPPRRERERQPALPHDEQPAFLRRPVRRQRREAPAEEAAAPTPAPAVESSGE</sequence>
<dbReference type="Pfam" id="PF13763">
    <property type="entry name" value="DUF4167"/>
    <property type="match status" value="1"/>
</dbReference>
<evidence type="ECO:0000256" key="1">
    <source>
        <dbReference type="SAM" id="MobiDB-lite"/>
    </source>
</evidence>
<dbReference type="HOGENOM" id="CLU_069113_1_0_5"/>
<feature type="region of interest" description="Disordered" evidence="1">
    <location>
        <begin position="96"/>
        <end position="272"/>
    </location>
</feature>
<feature type="domain" description="DUF4167" evidence="2">
    <location>
        <begin position="11"/>
        <end position="89"/>
    </location>
</feature>
<feature type="region of interest" description="Disordered" evidence="1">
    <location>
        <begin position="1"/>
        <end position="45"/>
    </location>
</feature>
<dbReference type="RefSeq" id="WP_023786068.1">
    <property type="nucleotide sequence ID" value="NC_022997.1"/>
</dbReference>
<proteinExistence type="predicted"/>
<dbReference type="EMBL" id="CP006912">
    <property type="protein sequence ID" value="AHB47654.1"/>
    <property type="molecule type" value="Genomic_DNA"/>
</dbReference>
<feature type="compositionally biased region" description="Basic and acidic residues" evidence="1">
    <location>
        <begin position="137"/>
        <end position="209"/>
    </location>
</feature>
<accession>V5SCF6</accession>
<name>V5SCF6_9HYPH</name>
<protein>
    <recommendedName>
        <fullName evidence="2">DUF4167 domain-containing protein</fullName>
    </recommendedName>
</protein>
<dbReference type="OrthoDB" id="9816310at2"/>
<organism evidence="3 4">
    <name type="scientific">Hyphomicrobium nitrativorans NL23</name>
    <dbReference type="NCBI Taxonomy" id="1029756"/>
    <lineage>
        <taxon>Bacteria</taxon>
        <taxon>Pseudomonadati</taxon>
        <taxon>Pseudomonadota</taxon>
        <taxon>Alphaproteobacteria</taxon>
        <taxon>Hyphomicrobiales</taxon>
        <taxon>Hyphomicrobiaceae</taxon>
        <taxon>Hyphomicrobium</taxon>
    </lineage>
</organism>
<keyword evidence="4" id="KW-1185">Reference proteome</keyword>
<feature type="compositionally biased region" description="Basic and acidic residues" evidence="1">
    <location>
        <begin position="223"/>
        <end position="238"/>
    </location>
</feature>
<dbReference type="AlphaFoldDB" id="V5SCF6"/>
<dbReference type="PATRIC" id="fig|1029756.8.peg.681"/>
<evidence type="ECO:0000313" key="3">
    <source>
        <dbReference type="EMBL" id="AHB47654.1"/>
    </source>
</evidence>
<dbReference type="InterPro" id="IPR025430">
    <property type="entry name" value="DUF4167"/>
</dbReference>
<dbReference type="STRING" id="1029756.W911_03240"/>
<evidence type="ECO:0000259" key="2">
    <source>
        <dbReference type="Pfam" id="PF13763"/>
    </source>
</evidence>
<evidence type="ECO:0000313" key="4">
    <source>
        <dbReference type="Proteomes" id="UP000018542"/>
    </source>
</evidence>
<reference evidence="3 4" key="1">
    <citation type="journal article" date="2014" name="Genome Announc.">
        <title>Complete Genome Sequence of Hyphomicrobium nitrativorans Strain NL23, a Denitrifying Bacterium Isolated from Biofilm of a Methanol-Fed Denitrification System Treating Seawater at the Montreal Biodome.</title>
        <authorList>
            <person name="Martineau C."/>
            <person name="Villeneuve C."/>
            <person name="Mauffrey F."/>
            <person name="Villemur R."/>
        </authorList>
    </citation>
    <scope>NUCLEOTIDE SEQUENCE [LARGE SCALE GENOMIC DNA]</scope>
    <source>
        <strain evidence="3">NL23</strain>
    </source>
</reference>